<dbReference type="KEGG" id="csh:Closa_1641"/>
<evidence type="ECO:0000313" key="1">
    <source>
        <dbReference type="EMBL" id="ADL04237.1"/>
    </source>
</evidence>
<dbReference type="InterPro" id="IPR043519">
    <property type="entry name" value="NT_sf"/>
</dbReference>
<accession>D9RAF9</accession>
<dbReference type="STRING" id="610130.Closa_1641"/>
<dbReference type="eggNOG" id="COG2733">
    <property type="taxonomic scope" value="Bacteria"/>
</dbReference>
<dbReference type="PaxDb" id="610130-Closa_1641"/>
<dbReference type="HOGENOM" id="CLU_1303155_0_0_9"/>
<organism evidence="1 2">
    <name type="scientific">Lacrimispora saccharolytica (strain ATCC 35040 / DSM 2544 / NRCC 2533 / WM1)</name>
    <name type="common">Clostridium saccharolyticum</name>
    <dbReference type="NCBI Taxonomy" id="610130"/>
    <lineage>
        <taxon>Bacteria</taxon>
        <taxon>Bacillati</taxon>
        <taxon>Bacillota</taxon>
        <taxon>Clostridia</taxon>
        <taxon>Lachnospirales</taxon>
        <taxon>Lachnospiraceae</taxon>
        <taxon>Lacrimispora</taxon>
    </lineage>
</organism>
<protein>
    <submittedName>
        <fullName evidence="1">Uncharacterized protein</fullName>
    </submittedName>
</protein>
<dbReference type="EMBL" id="CP002109">
    <property type="protein sequence ID" value="ADL04237.1"/>
    <property type="molecule type" value="Genomic_DNA"/>
</dbReference>
<gene>
    <name evidence="1" type="ordered locus">Closa_1641</name>
</gene>
<dbReference type="Gene3D" id="3.30.460.10">
    <property type="entry name" value="Beta Polymerase, domain 2"/>
    <property type="match status" value="1"/>
</dbReference>
<dbReference type="AlphaFoldDB" id="D9RAF9"/>
<name>D9RAF9_LACSW</name>
<dbReference type="OrthoDB" id="1668953at2"/>
<keyword evidence="2" id="KW-1185">Reference proteome</keyword>
<dbReference type="SUPFAM" id="SSF81301">
    <property type="entry name" value="Nucleotidyltransferase"/>
    <property type="match status" value="1"/>
</dbReference>
<evidence type="ECO:0000313" key="2">
    <source>
        <dbReference type="Proteomes" id="UP000001662"/>
    </source>
</evidence>
<sequence>MRGEKMWRNRFLNGKQYDHGVFRLQVKRMSCYNKAAVCEPKITRQVRAMAKKAGMEMAGMENRMKSRDSYLQKIQRKYGPGCQDYEVKDILRYTYTASAEELTKKTLKAMELYWKSGYDTVEIKNYWLDRQSPYKGINTTLRSPDGQIFELQYHTPESFSIKNGKMHELYEMQRPIKDLSSKEYQELWNQMLQISNSIKQPKDIEKVKPWE</sequence>
<dbReference type="RefSeq" id="WP_013272328.1">
    <property type="nucleotide sequence ID" value="NC_014376.1"/>
</dbReference>
<dbReference type="Proteomes" id="UP000001662">
    <property type="component" value="Chromosome"/>
</dbReference>
<reference evidence="1" key="1">
    <citation type="submission" date="2010-07" db="EMBL/GenBank/DDBJ databases">
        <title>Complete sequence of Clostridium saccharolyticum WM1.</title>
        <authorList>
            <consortium name="US DOE Joint Genome Institute"/>
            <person name="Lucas S."/>
            <person name="Copeland A."/>
            <person name="Lapidus A."/>
            <person name="Cheng J.-F."/>
            <person name="Bruce D."/>
            <person name="Goodwin L."/>
            <person name="Pitluck S."/>
            <person name="Chertkov O."/>
            <person name="Detter J.C."/>
            <person name="Han C."/>
            <person name="Tapia R."/>
            <person name="Land M."/>
            <person name="Hauser L."/>
            <person name="Chang Y.-J."/>
            <person name="Jeffries C."/>
            <person name="Kyrpides N."/>
            <person name="Ivanova N."/>
            <person name="Mikhailova N."/>
            <person name="Mouttaki H."/>
            <person name="Lin L."/>
            <person name="Zhou J."/>
            <person name="Hemme C.L."/>
            <person name="Woyke T."/>
        </authorList>
    </citation>
    <scope>NUCLEOTIDE SEQUENCE [LARGE SCALE GENOMIC DNA]</scope>
    <source>
        <strain evidence="1">WM1</strain>
    </source>
</reference>
<proteinExistence type="predicted"/>